<evidence type="ECO:0000256" key="2">
    <source>
        <dbReference type="ARBA" id="ARBA00021200"/>
    </source>
</evidence>
<feature type="signal peptide" evidence="12">
    <location>
        <begin position="1"/>
        <end position="25"/>
    </location>
</feature>
<keyword evidence="6 12" id="KW-0732">Signal</keyword>
<evidence type="ECO:0000256" key="1">
    <source>
        <dbReference type="ARBA" id="ARBA00004251"/>
    </source>
</evidence>
<dbReference type="PANTHER" id="PTHR14995">
    <property type="entry name" value="AMNIONLESS"/>
    <property type="match status" value="1"/>
</dbReference>
<evidence type="ECO:0000256" key="4">
    <source>
        <dbReference type="ARBA" id="ARBA00022475"/>
    </source>
</evidence>
<keyword evidence="4" id="KW-1003">Cell membrane</keyword>
<dbReference type="GO" id="GO:0015031">
    <property type="term" value="P:protein transport"/>
    <property type="evidence" value="ECO:0007669"/>
    <property type="project" value="UniProtKB-KW"/>
</dbReference>
<evidence type="ECO:0000256" key="8">
    <source>
        <dbReference type="ARBA" id="ARBA00022989"/>
    </source>
</evidence>
<dbReference type="GO" id="GO:0016324">
    <property type="term" value="C:apical plasma membrane"/>
    <property type="evidence" value="ECO:0007669"/>
    <property type="project" value="TreeGrafter"/>
</dbReference>
<feature type="region of interest" description="Disordered" evidence="10">
    <location>
        <begin position="566"/>
        <end position="589"/>
    </location>
</feature>
<feature type="chain" id="PRO_5032936594" description="Protein amnionless" evidence="12">
    <location>
        <begin position="26"/>
        <end position="589"/>
    </location>
</feature>
<keyword evidence="5 11" id="KW-0812">Transmembrane</keyword>
<evidence type="ECO:0000313" key="14">
    <source>
        <dbReference type="EMBL" id="KAI1237584.1"/>
    </source>
</evidence>
<keyword evidence="9 11" id="KW-0472">Membrane</keyword>
<keyword evidence="15" id="KW-1185">Reference proteome</keyword>
<accession>A0A835U1R3</accession>
<evidence type="ECO:0000256" key="6">
    <source>
        <dbReference type="ARBA" id="ARBA00022729"/>
    </source>
</evidence>
<evidence type="ECO:0000256" key="12">
    <source>
        <dbReference type="SAM" id="SignalP"/>
    </source>
</evidence>
<dbReference type="InterPro" id="IPR026112">
    <property type="entry name" value="AMN"/>
</dbReference>
<dbReference type="Proteomes" id="UP000618051">
    <property type="component" value="Unassembled WGS sequence"/>
</dbReference>
<comment type="subcellular location">
    <subcellularLocation>
        <location evidence="1">Cell membrane</location>
        <topology evidence="1">Single-pass type I membrane protein</topology>
    </subcellularLocation>
</comment>
<evidence type="ECO:0000313" key="13">
    <source>
        <dbReference type="EMBL" id="KAG0126734.1"/>
    </source>
</evidence>
<reference evidence="13" key="1">
    <citation type="submission" date="2020-10" db="EMBL/GenBank/DDBJ databases">
        <title>Feather gene expression reveals the developmental basis of iridescence in African starlings.</title>
        <authorList>
            <person name="Rubenstein D.R."/>
        </authorList>
    </citation>
    <scope>NUCLEOTIDE SEQUENCE</scope>
    <source>
        <strain evidence="13">SS15</strain>
        <tissue evidence="13">Liver</tissue>
    </source>
</reference>
<gene>
    <name evidence="14" type="ORF">IHE44_0013664</name>
    <name evidence="13" type="ORF">IHE44_003578</name>
</gene>
<dbReference type="AlphaFoldDB" id="A0A835U1R3"/>
<evidence type="ECO:0000256" key="10">
    <source>
        <dbReference type="SAM" id="MobiDB-lite"/>
    </source>
</evidence>
<evidence type="ECO:0000256" key="9">
    <source>
        <dbReference type="ARBA" id="ARBA00023136"/>
    </source>
</evidence>
<protein>
    <recommendedName>
        <fullName evidence="2">Protein amnionless</fullName>
    </recommendedName>
</protein>
<proteinExistence type="predicted"/>
<evidence type="ECO:0000256" key="7">
    <source>
        <dbReference type="ARBA" id="ARBA00022927"/>
    </source>
</evidence>
<evidence type="ECO:0000256" key="5">
    <source>
        <dbReference type="ARBA" id="ARBA00022692"/>
    </source>
</evidence>
<organism evidence="13">
    <name type="scientific">Lamprotornis superbus</name>
    <dbReference type="NCBI Taxonomy" id="245042"/>
    <lineage>
        <taxon>Eukaryota</taxon>
        <taxon>Metazoa</taxon>
        <taxon>Chordata</taxon>
        <taxon>Craniata</taxon>
        <taxon>Vertebrata</taxon>
        <taxon>Euteleostomi</taxon>
        <taxon>Archelosauria</taxon>
        <taxon>Archosauria</taxon>
        <taxon>Dinosauria</taxon>
        <taxon>Saurischia</taxon>
        <taxon>Theropoda</taxon>
        <taxon>Coelurosauria</taxon>
        <taxon>Aves</taxon>
        <taxon>Neognathae</taxon>
        <taxon>Neoaves</taxon>
        <taxon>Telluraves</taxon>
        <taxon>Australaves</taxon>
        <taxon>Passeriformes</taxon>
        <taxon>Sturnidae</taxon>
        <taxon>Lamprotornis</taxon>
    </lineage>
</organism>
<dbReference type="GO" id="GO:0006898">
    <property type="term" value="P:receptor-mediated endocytosis"/>
    <property type="evidence" value="ECO:0007669"/>
    <property type="project" value="TreeGrafter"/>
</dbReference>
<dbReference type="PANTHER" id="PTHR14995:SF2">
    <property type="entry name" value="PROTEIN AMNIONLESS"/>
    <property type="match status" value="1"/>
</dbReference>
<reference evidence="14" key="3">
    <citation type="submission" date="2022-01" db="EMBL/GenBank/DDBJ databases">
        <authorList>
            <person name="Rubenstein D.R."/>
        </authorList>
    </citation>
    <scope>NUCLEOTIDE SEQUENCE</scope>
    <source>
        <strain evidence="14">SS15</strain>
        <tissue evidence="14">Liver</tissue>
    </source>
</reference>
<dbReference type="OrthoDB" id="10067964at2759"/>
<evidence type="ECO:0000313" key="15">
    <source>
        <dbReference type="Proteomes" id="UP000618051"/>
    </source>
</evidence>
<feature type="transmembrane region" description="Helical" evidence="11">
    <location>
        <begin position="386"/>
        <end position="408"/>
    </location>
</feature>
<dbReference type="Pfam" id="PF14828">
    <property type="entry name" value="Amnionless"/>
    <property type="match status" value="1"/>
</dbReference>
<dbReference type="EMBL" id="JADDUC020000007">
    <property type="protein sequence ID" value="KAI1237584.1"/>
    <property type="molecule type" value="Genomic_DNA"/>
</dbReference>
<evidence type="ECO:0000256" key="11">
    <source>
        <dbReference type="SAM" id="Phobius"/>
    </source>
</evidence>
<reference evidence="14 15" key="2">
    <citation type="journal article" date="2021" name="J. Hered.">
        <title>Feather Gene Expression Elucidates the Developmental Basis of Plumage Iridescence in African Starlings.</title>
        <authorList>
            <person name="Rubenstein D.R."/>
            <person name="Corvelo A."/>
            <person name="MacManes M.D."/>
            <person name="Maia R."/>
            <person name="Narzisi G."/>
            <person name="Rousaki A."/>
            <person name="Vandenabeele P."/>
            <person name="Shawkey M.D."/>
            <person name="Solomon J."/>
        </authorList>
    </citation>
    <scope>NUCLEOTIDE SEQUENCE [LARGE SCALE GENOMIC DNA]</scope>
    <source>
        <strain evidence="14">SS15</strain>
    </source>
</reference>
<sequence length="589" mass="63690">MAAGCQMKLLLFLLGILQLLAATAAVYKQWIPNTNFETASNWDKGRVPCARDVVHFEKDKVVSVFVRSPHALTDMYLPLSGEFVLAAGAAFTAFDGSWDPGCDSGGTVRFADAEQHAWFDPTLWQDVLPSGELKAAGPIFSVDEERVPCRYDDVIFQPQTSFRVNTDSSQPVIHLRSISIMGQELNTPSSWAGYLGGPSAPLQFHGNGTLQVTGTGCPDKSGCACGNTLDGPRICAALLRASGRQCPEPACQSPLQPLGHCCGVCGATINLDFTPDFDLQKYQDRLVQELLSQPKYAGVQMAISKVHKAQTFLGIMSRSATPLIQIVLIDDRAGVQAGTAAEQLAADIMESIAQHGEALGISSGKMEVATGSTASGQVGSHPVSRITVGTVMGLLFSLLLLGGILFLYRKGKLRLPALRLPQPWHRLEDPVSPAPASDKGFDNPVFNVEPPDADLGEERPKDLQVFYLNPLYDANSSTLRFGSQMVSRGVALASTVLDLPQGTQQGSFWSLLLPSVPGLIGKKPSWTFGDLFCYFSRHNPFSKAWEFIIRCIRALRKGNMQHVVVGPALPSGNRQDKSTRQAGHLRRAL</sequence>
<keyword evidence="3" id="KW-0813">Transport</keyword>
<keyword evidence="7" id="KW-0653">Protein transport</keyword>
<dbReference type="GO" id="GO:0030139">
    <property type="term" value="C:endocytic vesicle"/>
    <property type="evidence" value="ECO:0007669"/>
    <property type="project" value="TreeGrafter"/>
</dbReference>
<keyword evidence="8 11" id="KW-1133">Transmembrane helix</keyword>
<name>A0A835U1R3_9PASS</name>
<dbReference type="EMBL" id="JADDUC010000017">
    <property type="protein sequence ID" value="KAG0126734.1"/>
    <property type="molecule type" value="Genomic_DNA"/>
</dbReference>
<comment type="caution">
    <text evidence="13">The sequence shown here is derived from an EMBL/GenBank/DDBJ whole genome shotgun (WGS) entry which is preliminary data.</text>
</comment>
<evidence type="ECO:0000256" key="3">
    <source>
        <dbReference type="ARBA" id="ARBA00022448"/>
    </source>
</evidence>